<organism evidence="2 3">
    <name type="scientific">Echinicola jeungdonensis</name>
    <dbReference type="NCBI Taxonomy" id="709343"/>
    <lineage>
        <taxon>Bacteria</taxon>
        <taxon>Pseudomonadati</taxon>
        <taxon>Bacteroidota</taxon>
        <taxon>Cytophagia</taxon>
        <taxon>Cytophagales</taxon>
        <taxon>Cyclobacteriaceae</taxon>
        <taxon>Echinicola</taxon>
    </lineage>
</organism>
<evidence type="ECO:0000313" key="3">
    <source>
        <dbReference type="Proteomes" id="UP001589654"/>
    </source>
</evidence>
<gene>
    <name evidence="2" type="ORF">ACFFUR_09965</name>
</gene>
<keyword evidence="3" id="KW-1185">Reference proteome</keyword>
<evidence type="ECO:0000259" key="1">
    <source>
        <dbReference type="Pfam" id="PF04784"/>
    </source>
</evidence>
<feature type="domain" description="DUF547" evidence="1">
    <location>
        <begin position="85"/>
        <end position="199"/>
    </location>
</feature>
<sequence>MIFKWNFFPWMVISFLLILIGVNACQGQLLGEEGSQVPSHKIWDELLNKYVHKNGIVDYENFQQDSILLGDYLNLVSQNPPDRNQWSREEQLAYWINAYNAFTVKLILDHYPIESIKDLHPFPYIPGINSVWHLEFFEIGGKPASLDQIEHKILRKEFEEPRIHFAINCASYSCPPLRPEAYQAGKLDMQLEHQGLLFINNPKWNIIDREDVKLSSIFKWFKEDFTKNKSLKEFVNQYSENKIKKSQNISFLDYDWSLNDH</sequence>
<dbReference type="Pfam" id="PF04784">
    <property type="entry name" value="DUF547"/>
    <property type="match status" value="1"/>
</dbReference>
<evidence type="ECO:0000313" key="2">
    <source>
        <dbReference type="EMBL" id="MFB9212133.1"/>
    </source>
</evidence>
<dbReference type="Proteomes" id="UP001589654">
    <property type="component" value="Unassembled WGS sequence"/>
</dbReference>
<proteinExistence type="predicted"/>
<reference evidence="2 3" key="1">
    <citation type="submission" date="2024-09" db="EMBL/GenBank/DDBJ databases">
        <authorList>
            <person name="Sun Q."/>
            <person name="Mori K."/>
        </authorList>
    </citation>
    <scope>NUCLEOTIDE SEQUENCE [LARGE SCALE GENOMIC DNA]</scope>
    <source>
        <strain evidence="2 3">CECT 7682</strain>
    </source>
</reference>
<accession>A0ABV5J750</accession>
<name>A0ABV5J750_9BACT</name>
<dbReference type="InterPro" id="IPR006869">
    <property type="entry name" value="DUF547"/>
</dbReference>
<dbReference type="RefSeq" id="WP_379945413.1">
    <property type="nucleotide sequence ID" value="NZ_JBHMEW010000058.1"/>
</dbReference>
<dbReference type="PANTHER" id="PTHR46361">
    <property type="entry name" value="ELECTRON CARRIER/ PROTEIN DISULFIDE OXIDOREDUCTASE"/>
    <property type="match status" value="1"/>
</dbReference>
<comment type="caution">
    <text evidence="2">The sequence shown here is derived from an EMBL/GenBank/DDBJ whole genome shotgun (WGS) entry which is preliminary data.</text>
</comment>
<protein>
    <submittedName>
        <fullName evidence="2">DUF547 domain-containing protein</fullName>
    </submittedName>
</protein>
<dbReference type="EMBL" id="JBHMEW010000058">
    <property type="protein sequence ID" value="MFB9212133.1"/>
    <property type="molecule type" value="Genomic_DNA"/>
</dbReference>
<dbReference type="PANTHER" id="PTHR46361:SF3">
    <property type="entry name" value="ELECTRON CARRIER_ PROTEIN DISULFIDE OXIDOREDUCTASE"/>
    <property type="match status" value="1"/>
</dbReference>